<feature type="non-terminal residue" evidence="1">
    <location>
        <position position="1"/>
    </location>
</feature>
<reference evidence="1" key="2">
    <citation type="journal article" date="2022" name="Res Sq">
        <title>Comparative Genomics Reveals Insights into the Divergent Evolution of Astigmatic Mites and Household Pest Adaptations.</title>
        <authorList>
            <person name="Xiong Q."/>
            <person name="Wan A.T.-Y."/>
            <person name="Liu X.-Y."/>
            <person name="Fung C.S.-H."/>
            <person name="Xiao X."/>
            <person name="Malainual N."/>
            <person name="Hou J."/>
            <person name="Wang L."/>
            <person name="Wang M."/>
            <person name="Yang K."/>
            <person name="Cui Y."/>
            <person name="Leung E."/>
            <person name="Nong W."/>
            <person name="Shin S.-K."/>
            <person name="Au S."/>
            <person name="Jeong K.Y."/>
            <person name="Chew F.T."/>
            <person name="Hui J."/>
            <person name="Leung T.F."/>
            <person name="Tungtrongchitr A."/>
            <person name="Zhong N."/>
            <person name="Liu Z."/>
            <person name="Tsui S."/>
        </authorList>
    </citation>
    <scope>NUCLEOTIDE SEQUENCE</scope>
    <source>
        <strain evidence="1">Derf</strain>
        <tissue evidence="1">Whole organism</tissue>
    </source>
</reference>
<name>A0A922I3H3_DERFA</name>
<proteinExistence type="predicted"/>
<evidence type="ECO:0000313" key="2">
    <source>
        <dbReference type="Proteomes" id="UP000790347"/>
    </source>
</evidence>
<gene>
    <name evidence="1" type="ORF">DERF_004218</name>
</gene>
<dbReference type="AlphaFoldDB" id="A0A922I3H3"/>
<protein>
    <submittedName>
        <fullName evidence="1">Uncharacterized protein</fullName>
    </submittedName>
</protein>
<sequence length="59" mass="6839">MARFRSYYAQEVLQGRRHLDIGIPVLWFDIVEMKPLLIDQVLTAVMTMMNAESMPVELA</sequence>
<keyword evidence="2" id="KW-1185">Reference proteome</keyword>
<organism evidence="1 2">
    <name type="scientific">Dermatophagoides farinae</name>
    <name type="common">American house dust mite</name>
    <dbReference type="NCBI Taxonomy" id="6954"/>
    <lineage>
        <taxon>Eukaryota</taxon>
        <taxon>Metazoa</taxon>
        <taxon>Ecdysozoa</taxon>
        <taxon>Arthropoda</taxon>
        <taxon>Chelicerata</taxon>
        <taxon>Arachnida</taxon>
        <taxon>Acari</taxon>
        <taxon>Acariformes</taxon>
        <taxon>Sarcoptiformes</taxon>
        <taxon>Astigmata</taxon>
        <taxon>Psoroptidia</taxon>
        <taxon>Analgoidea</taxon>
        <taxon>Pyroglyphidae</taxon>
        <taxon>Dermatophagoidinae</taxon>
        <taxon>Dermatophagoides</taxon>
    </lineage>
</organism>
<reference evidence="1" key="1">
    <citation type="submission" date="2013-05" db="EMBL/GenBank/DDBJ databases">
        <authorList>
            <person name="Yim A.K.Y."/>
            <person name="Chan T.F."/>
            <person name="Ji K.M."/>
            <person name="Liu X.Y."/>
            <person name="Zhou J.W."/>
            <person name="Li R.Q."/>
            <person name="Yang K.Y."/>
            <person name="Li J."/>
            <person name="Li M."/>
            <person name="Law P.T.W."/>
            <person name="Wu Y.L."/>
            <person name="Cai Z.L."/>
            <person name="Qin H."/>
            <person name="Bao Y."/>
            <person name="Leung R.K.K."/>
            <person name="Ng P.K.S."/>
            <person name="Zou J."/>
            <person name="Zhong X.J."/>
            <person name="Ran P.X."/>
            <person name="Zhong N.S."/>
            <person name="Liu Z.G."/>
            <person name="Tsui S.K.W."/>
        </authorList>
    </citation>
    <scope>NUCLEOTIDE SEQUENCE</scope>
    <source>
        <strain evidence="1">Derf</strain>
        <tissue evidence="1">Whole organism</tissue>
    </source>
</reference>
<comment type="caution">
    <text evidence="1">The sequence shown here is derived from an EMBL/GenBank/DDBJ whole genome shotgun (WGS) entry which is preliminary data.</text>
</comment>
<dbReference type="Proteomes" id="UP000790347">
    <property type="component" value="Unassembled WGS sequence"/>
</dbReference>
<dbReference type="EMBL" id="ASGP02000002">
    <property type="protein sequence ID" value="KAH9520513.1"/>
    <property type="molecule type" value="Genomic_DNA"/>
</dbReference>
<accession>A0A922I3H3</accession>
<evidence type="ECO:0000313" key="1">
    <source>
        <dbReference type="EMBL" id="KAH9520513.1"/>
    </source>
</evidence>